<keyword evidence="2" id="KW-1185">Reference proteome</keyword>
<reference evidence="2" key="1">
    <citation type="journal article" date="2023" name="G3 (Bethesda)">
        <title>Genome assembly and association tests identify interacting loci associated with vigor, precocity, and sex in interspecific pistachio rootstocks.</title>
        <authorList>
            <person name="Palmer W."/>
            <person name="Jacygrad E."/>
            <person name="Sagayaradj S."/>
            <person name="Cavanaugh K."/>
            <person name="Han R."/>
            <person name="Bertier L."/>
            <person name="Beede B."/>
            <person name="Kafkas S."/>
            <person name="Golino D."/>
            <person name="Preece J."/>
            <person name="Michelmore R."/>
        </authorList>
    </citation>
    <scope>NUCLEOTIDE SEQUENCE [LARGE SCALE GENOMIC DNA]</scope>
</reference>
<dbReference type="EMBL" id="CM047746">
    <property type="protein sequence ID" value="KAJ0020047.1"/>
    <property type="molecule type" value="Genomic_DNA"/>
</dbReference>
<gene>
    <name evidence="1" type="ORF">Pint_32292</name>
</gene>
<evidence type="ECO:0000313" key="1">
    <source>
        <dbReference type="EMBL" id="KAJ0020047.1"/>
    </source>
</evidence>
<evidence type="ECO:0000313" key="2">
    <source>
        <dbReference type="Proteomes" id="UP001163603"/>
    </source>
</evidence>
<organism evidence="1 2">
    <name type="scientific">Pistacia integerrima</name>
    <dbReference type="NCBI Taxonomy" id="434235"/>
    <lineage>
        <taxon>Eukaryota</taxon>
        <taxon>Viridiplantae</taxon>
        <taxon>Streptophyta</taxon>
        <taxon>Embryophyta</taxon>
        <taxon>Tracheophyta</taxon>
        <taxon>Spermatophyta</taxon>
        <taxon>Magnoliopsida</taxon>
        <taxon>eudicotyledons</taxon>
        <taxon>Gunneridae</taxon>
        <taxon>Pentapetalae</taxon>
        <taxon>rosids</taxon>
        <taxon>malvids</taxon>
        <taxon>Sapindales</taxon>
        <taxon>Anacardiaceae</taxon>
        <taxon>Pistacia</taxon>
    </lineage>
</organism>
<accession>A0ACC0XPP3</accession>
<name>A0ACC0XPP3_9ROSI</name>
<sequence>MDHVHSVSGNPDLCVSGKSCQTTDGTSSVTRGSRKKKKKKKKLPVILGSSIPSFLVFCAIFGAVAAWHHRRKTAAIASLSAGQAGAANKPNGTPQGGTMSTQMVGKMGQAVINEFKVSIEEQITSEVTNQVDEIAQNAQQQDVRNA</sequence>
<comment type="caution">
    <text evidence="1">The sequence shown here is derived from an EMBL/GenBank/DDBJ whole genome shotgun (WGS) entry which is preliminary data.</text>
</comment>
<proteinExistence type="predicted"/>
<dbReference type="Proteomes" id="UP001163603">
    <property type="component" value="Chromosome 11"/>
</dbReference>
<protein>
    <submittedName>
        <fullName evidence="1">Uncharacterized protein</fullName>
    </submittedName>
</protein>